<dbReference type="Pfam" id="PF13304">
    <property type="entry name" value="AAA_21"/>
    <property type="match status" value="1"/>
</dbReference>
<dbReference type="CDD" id="cd00267">
    <property type="entry name" value="ABC_ATPase"/>
    <property type="match status" value="1"/>
</dbReference>
<dbReference type="EMBL" id="BMXI01000015">
    <property type="protein sequence ID" value="GHC62239.1"/>
    <property type="molecule type" value="Genomic_DNA"/>
</dbReference>
<protein>
    <recommendedName>
        <fullName evidence="1">AAA+ ATPase domain-containing protein</fullName>
    </recommendedName>
</protein>
<dbReference type="AlphaFoldDB" id="A0A918TUQ6"/>
<proteinExistence type="predicted"/>
<organism evidence="2 3">
    <name type="scientific">Roseibacillus persicicus</name>
    <dbReference type="NCBI Taxonomy" id="454148"/>
    <lineage>
        <taxon>Bacteria</taxon>
        <taxon>Pseudomonadati</taxon>
        <taxon>Verrucomicrobiota</taxon>
        <taxon>Verrucomicrobiia</taxon>
        <taxon>Verrucomicrobiales</taxon>
        <taxon>Verrucomicrobiaceae</taxon>
        <taxon>Roseibacillus</taxon>
    </lineage>
</organism>
<reference evidence="2" key="2">
    <citation type="submission" date="2020-09" db="EMBL/GenBank/DDBJ databases">
        <authorList>
            <person name="Sun Q."/>
            <person name="Kim S."/>
        </authorList>
    </citation>
    <scope>NUCLEOTIDE SEQUENCE</scope>
    <source>
        <strain evidence="2">KCTC 12988</strain>
    </source>
</reference>
<dbReference type="InterPro" id="IPR003593">
    <property type="entry name" value="AAA+_ATPase"/>
</dbReference>
<evidence type="ECO:0000313" key="3">
    <source>
        <dbReference type="Proteomes" id="UP000644507"/>
    </source>
</evidence>
<name>A0A918TUQ6_9BACT</name>
<dbReference type="Proteomes" id="UP000644507">
    <property type="component" value="Unassembled WGS sequence"/>
</dbReference>
<sequence>MEIRFKTPHKSIKAFSPQELSDFSIITGVNGSGKTHLLEALAGGNLTISGIARQKLKYYNSTSFQASIEESSTPAQAYNDRKAAIDQFLSQRDQLLRGLRRQLDGWGIGPEIDAMELFSLTDEELEAALQAAPLSTDNSQSALNYKEPIKRQLSKISEQLTTSVGGSIYLADHAAKESGCHIASLAEEDLRKVPIGIVSDNAIQLKLASQFSAWLGSYEYNKINRYYAKNEGKDYEYLEDEEFFEIYGVEPWIAANDILEIGQLPYRFNKPEGTIYDLQGAYQLRLIDQQNGETVTIGDLSSGEKNLLALIALRYQSQAHDGIKALPEVLLLDEIDAHLHPSFTDIVLQTLKKYFVDQGISVILATHSPSTVALGEANGAEVYELKRSDKTLEKITTSQASSILTSGFLAVLPDDRIIITEANDDADYYQKIHDRLVSKGIVDSTPSLRFIPASSTSDSGIGGGCDQTTQWAEKLSDLGLSKFKGLVDWDPEGNSNTETDCVKVIKRSALENYLYDPLTLLALMIDNGGSALLPSWSGSDDNATCLLGMTAAEISGLISNLETSLGIDQSNVETVDYYQHKSVQISTEWIKKRGHDLETLILAVFNNTPPFKGAFTSNVVSKGASKSIDYQTSKYLELLPSCLIDTLSSLKAAT</sequence>
<dbReference type="SMART" id="SM00382">
    <property type="entry name" value="AAA"/>
    <property type="match status" value="1"/>
</dbReference>
<comment type="caution">
    <text evidence="2">The sequence shown here is derived from an EMBL/GenBank/DDBJ whole genome shotgun (WGS) entry which is preliminary data.</text>
</comment>
<evidence type="ECO:0000313" key="2">
    <source>
        <dbReference type="EMBL" id="GHC62239.1"/>
    </source>
</evidence>
<keyword evidence="3" id="KW-1185">Reference proteome</keyword>
<dbReference type="PANTHER" id="PTHR43581">
    <property type="entry name" value="ATP/GTP PHOSPHATASE"/>
    <property type="match status" value="1"/>
</dbReference>
<dbReference type="InterPro" id="IPR003959">
    <property type="entry name" value="ATPase_AAA_core"/>
</dbReference>
<dbReference type="InterPro" id="IPR051396">
    <property type="entry name" value="Bact_Antivir_Def_Nuclease"/>
</dbReference>
<reference evidence="2" key="1">
    <citation type="journal article" date="2014" name="Int. J. Syst. Evol. Microbiol.">
        <title>Complete genome sequence of Corynebacterium casei LMG S-19264T (=DSM 44701T), isolated from a smear-ripened cheese.</title>
        <authorList>
            <consortium name="US DOE Joint Genome Institute (JGI-PGF)"/>
            <person name="Walter F."/>
            <person name="Albersmeier A."/>
            <person name="Kalinowski J."/>
            <person name="Ruckert C."/>
        </authorList>
    </citation>
    <scope>NUCLEOTIDE SEQUENCE</scope>
    <source>
        <strain evidence="2">KCTC 12988</strain>
    </source>
</reference>
<dbReference type="PANTHER" id="PTHR43581:SF2">
    <property type="entry name" value="EXCINUCLEASE ATPASE SUBUNIT"/>
    <property type="match status" value="1"/>
</dbReference>
<dbReference type="GO" id="GO:0016887">
    <property type="term" value="F:ATP hydrolysis activity"/>
    <property type="evidence" value="ECO:0007669"/>
    <property type="project" value="InterPro"/>
</dbReference>
<dbReference type="Gene3D" id="3.40.50.300">
    <property type="entry name" value="P-loop containing nucleotide triphosphate hydrolases"/>
    <property type="match status" value="1"/>
</dbReference>
<gene>
    <name evidence="2" type="ORF">GCM10007100_32030</name>
</gene>
<accession>A0A918TUQ6</accession>
<evidence type="ECO:0000259" key="1">
    <source>
        <dbReference type="SMART" id="SM00382"/>
    </source>
</evidence>
<feature type="domain" description="AAA+ ATPase" evidence="1">
    <location>
        <begin position="20"/>
        <end position="389"/>
    </location>
</feature>
<dbReference type="InterPro" id="IPR027417">
    <property type="entry name" value="P-loop_NTPase"/>
</dbReference>
<dbReference type="GO" id="GO:0005524">
    <property type="term" value="F:ATP binding"/>
    <property type="evidence" value="ECO:0007669"/>
    <property type="project" value="InterPro"/>
</dbReference>
<dbReference type="SUPFAM" id="SSF52540">
    <property type="entry name" value="P-loop containing nucleoside triphosphate hydrolases"/>
    <property type="match status" value="1"/>
</dbReference>
<dbReference type="RefSeq" id="WP_189572132.1">
    <property type="nucleotide sequence ID" value="NZ_BMXI01000015.1"/>
</dbReference>